<dbReference type="AlphaFoldDB" id="I0AMH9"/>
<keyword evidence="2" id="KW-1185">Reference proteome</keyword>
<dbReference type="eggNOG" id="ENOG5031H4G">
    <property type="taxonomic scope" value="Bacteria"/>
</dbReference>
<protein>
    <submittedName>
        <fullName evidence="1">Uncharacterized protein</fullName>
    </submittedName>
</protein>
<dbReference type="STRING" id="945713.IALB_2483"/>
<evidence type="ECO:0000313" key="2">
    <source>
        <dbReference type="Proteomes" id="UP000007394"/>
    </source>
</evidence>
<accession>I0AMH9</accession>
<dbReference type="OrthoDB" id="164665at2"/>
<gene>
    <name evidence="1" type="ordered locus">IALB_2483</name>
</gene>
<evidence type="ECO:0000313" key="1">
    <source>
        <dbReference type="EMBL" id="AFH50186.1"/>
    </source>
</evidence>
<dbReference type="EMBL" id="CP003418">
    <property type="protein sequence ID" value="AFH50186.1"/>
    <property type="molecule type" value="Genomic_DNA"/>
</dbReference>
<sequence length="303" mass="35945">MFKPNKLVKVKSFEQIIQTLDKNGCVDGLPFMPEMVEYCDKTFRISLKVEKTCVDNPTMFMAEFRNNDVYFLEDLRCSGVYHDGCQRACRIFWKECWLEPIEDINEKETYGSEKNNFEELKKQLRTKQSDEIYFCQSTQLRDATIPLTMKEKILKLFIDVKIGTYNFYEALILLVYPLVRKLIRRIKDQHPKGELTKTPEEILNLKPGELVQVRAFDEIVKTLDKRGRNKGLIFEPEMKVFCGKQFKVRNRLEKMILERSGRMVEVKNSVILEGVTCECYFAFGGCPRKEFQYWREIWLKRIN</sequence>
<name>I0AMH9_IGNAJ</name>
<dbReference type="Proteomes" id="UP000007394">
    <property type="component" value="Chromosome"/>
</dbReference>
<organism evidence="1 2">
    <name type="scientific">Ignavibacterium album (strain DSM 19864 / JCM 16511 / NBRC 101810 / Mat9-16)</name>
    <dbReference type="NCBI Taxonomy" id="945713"/>
    <lineage>
        <taxon>Bacteria</taxon>
        <taxon>Pseudomonadati</taxon>
        <taxon>Ignavibacteriota</taxon>
        <taxon>Ignavibacteria</taxon>
        <taxon>Ignavibacteriales</taxon>
        <taxon>Ignavibacteriaceae</taxon>
        <taxon>Ignavibacterium</taxon>
    </lineage>
</organism>
<dbReference type="HOGENOM" id="CLU_879631_0_0_10"/>
<reference evidence="1 2" key="1">
    <citation type="journal article" date="2012" name="Front. Microbiol.">
        <title>Complete genome of Ignavibacterium album, a metabolically versatile, flagellated, facultative anaerobe from the phylum Chlorobi.</title>
        <authorList>
            <person name="Liu Z."/>
            <person name="Frigaard N.-U."/>
            <person name="Vogl K."/>
            <person name="Iino T."/>
            <person name="Ohkuma M."/>
            <person name="Overmann J."/>
            <person name="Bryant D.A."/>
        </authorList>
    </citation>
    <scope>NUCLEOTIDE SEQUENCE [LARGE SCALE GENOMIC DNA]</scope>
    <source>
        <strain evidence="2">DSM 19864 / JCM 16511 / NBRC 101810 / Mat9-16</strain>
    </source>
</reference>
<dbReference type="RefSeq" id="WP_014561328.1">
    <property type="nucleotide sequence ID" value="NC_017464.1"/>
</dbReference>
<proteinExistence type="predicted"/>
<dbReference type="KEGG" id="ial:IALB_2483"/>